<reference evidence="1" key="2">
    <citation type="submission" date="2023-01" db="EMBL/GenBank/DDBJ databases">
        <title>Draft genome sequence of Litoribrevibacter albus strain NBRC 110071.</title>
        <authorList>
            <person name="Sun Q."/>
            <person name="Mori K."/>
        </authorList>
    </citation>
    <scope>NUCLEOTIDE SEQUENCE</scope>
    <source>
        <strain evidence="1">NBRC 110071</strain>
    </source>
</reference>
<accession>A0AA37W7P0</accession>
<organism evidence="1 2">
    <name type="scientific">Litoribrevibacter albus</name>
    <dbReference type="NCBI Taxonomy" id="1473156"/>
    <lineage>
        <taxon>Bacteria</taxon>
        <taxon>Pseudomonadati</taxon>
        <taxon>Pseudomonadota</taxon>
        <taxon>Gammaproteobacteria</taxon>
        <taxon>Oceanospirillales</taxon>
        <taxon>Oceanospirillaceae</taxon>
        <taxon>Litoribrevibacter</taxon>
    </lineage>
</organism>
<dbReference type="EMBL" id="BSNM01000016">
    <property type="protein sequence ID" value="GLQ32890.1"/>
    <property type="molecule type" value="Genomic_DNA"/>
</dbReference>
<dbReference type="AlphaFoldDB" id="A0AA37W7P0"/>
<gene>
    <name evidence="1" type="ORF">GCM10007876_33690</name>
</gene>
<proteinExistence type="predicted"/>
<evidence type="ECO:0000313" key="1">
    <source>
        <dbReference type="EMBL" id="GLQ32890.1"/>
    </source>
</evidence>
<name>A0AA37W7P0_9GAMM</name>
<comment type="caution">
    <text evidence="1">The sequence shown here is derived from an EMBL/GenBank/DDBJ whole genome shotgun (WGS) entry which is preliminary data.</text>
</comment>
<reference evidence="1" key="1">
    <citation type="journal article" date="2014" name="Int. J. Syst. Evol. Microbiol.">
        <title>Complete genome sequence of Corynebacterium casei LMG S-19264T (=DSM 44701T), isolated from a smear-ripened cheese.</title>
        <authorList>
            <consortium name="US DOE Joint Genome Institute (JGI-PGF)"/>
            <person name="Walter F."/>
            <person name="Albersmeier A."/>
            <person name="Kalinowski J."/>
            <person name="Ruckert C."/>
        </authorList>
    </citation>
    <scope>NUCLEOTIDE SEQUENCE</scope>
    <source>
        <strain evidence="1">NBRC 110071</strain>
    </source>
</reference>
<sequence length="137" mass="15936">MTENEVNSWGDEQLLNGTESFDYISLLSLYGPGYCCRLPSYDFPAARKFTFIEEFALRATNLNLDVEEDRLNFILWVSTECMGLDINIPEVKFGYLVDHYFHECDDAAFAHKYFNDQLRFLVEKNSEVFDTIWASIG</sequence>
<dbReference type="Proteomes" id="UP001161389">
    <property type="component" value="Unassembled WGS sequence"/>
</dbReference>
<keyword evidence="2" id="KW-1185">Reference proteome</keyword>
<protein>
    <submittedName>
        <fullName evidence="1">Uncharacterized protein</fullName>
    </submittedName>
</protein>
<evidence type="ECO:0000313" key="2">
    <source>
        <dbReference type="Proteomes" id="UP001161389"/>
    </source>
</evidence>